<evidence type="ECO:0000256" key="1">
    <source>
        <dbReference type="ARBA" id="ARBA00022737"/>
    </source>
</evidence>
<dbReference type="Proteomes" id="UP001627154">
    <property type="component" value="Unassembled WGS sequence"/>
</dbReference>
<organism evidence="5 6">
    <name type="scientific">Trichogramma kaykai</name>
    <dbReference type="NCBI Taxonomy" id="54128"/>
    <lineage>
        <taxon>Eukaryota</taxon>
        <taxon>Metazoa</taxon>
        <taxon>Ecdysozoa</taxon>
        <taxon>Arthropoda</taxon>
        <taxon>Hexapoda</taxon>
        <taxon>Insecta</taxon>
        <taxon>Pterygota</taxon>
        <taxon>Neoptera</taxon>
        <taxon>Endopterygota</taxon>
        <taxon>Hymenoptera</taxon>
        <taxon>Apocrita</taxon>
        <taxon>Proctotrupomorpha</taxon>
        <taxon>Chalcidoidea</taxon>
        <taxon>Trichogrammatidae</taxon>
        <taxon>Trichogramma</taxon>
    </lineage>
</organism>
<reference evidence="5 6" key="1">
    <citation type="journal article" date="2024" name="bioRxiv">
        <title>A reference genome for Trichogramma kaykai: A tiny desert-dwelling parasitoid wasp with competing sex-ratio distorters.</title>
        <authorList>
            <person name="Culotta J."/>
            <person name="Lindsey A.R."/>
        </authorList>
    </citation>
    <scope>NUCLEOTIDE SEQUENCE [LARGE SCALE GENOMIC DNA]</scope>
    <source>
        <strain evidence="5 6">KSX58</strain>
    </source>
</reference>
<keyword evidence="2 3" id="KW-0040">ANK repeat</keyword>
<proteinExistence type="predicted"/>
<dbReference type="PROSITE" id="PS50297">
    <property type="entry name" value="ANK_REP_REGION"/>
    <property type="match status" value="2"/>
</dbReference>
<dbReference type="InterPro" id="IPR036770">
    <property type="entry name" value="Ankyrin_rpt-contain_sf"/>
</dbReference>
<dbReference type="Pfam" id="PF12796">
    <property type="entry name" value="Ank_2"/>
    <property type="match status" value="1"/>
</dbReference>
<accession>A0ABD2VT01</accession>
<evidence type="ECO:0000313" key="5">
    <source>
        <dbReference type="EMBL" id="KAL3383887.1"/>
    </source>
</evidence>
<feature type="repeat" description="ANK" evidence="3">
    <location>
        <begin position="196"/>
        <end position="228"/>
    </location>
</feature>
<name>A0ABD2VT01_9HYME</name>
<dbReference type="SMART" id="SM00248">
    <property type="entry name" value="ANK"/>
    <property type="match status" value="3"/>
</dbReference>
<evidence type="ECO:0000313" key="6">
    <source>
        <dbReference type="Proteomes" id="UP001627154"/>
    </source>
</evidence>
<feature type="region of interest" description="Disordered" evidence="4">
    <location>
        <begin position="1"/>
        <end position="20"/>
    </location>
</feature>
<keyword evidence="6" id="KW-1185">Reference proteome</keyword>
<dbReference type="PROSITE" id="PS50088">
    <property type="entry name" value="ANK_REPEAT"/>
    <property type="match status" value="2"/>
</dbReference>
<comment type="caution">
    <text evidence="5">The sequence shown here is derived from an EMBL/GenBank/DDBJ whole genome shotgun (WGS) entry which is preliminary data.</text>
</comment>
<gene>
    <name evidence="5" type="ORF">TKK_020247</name>
</gene>
<evidence type="ECO:0000256" key="3">
    <source>
        <dbReference type="PROSITE-ProRule" id="PRU00023"/>
    </source>
</evidence>
<dbReference type="InterPro" id="IPR002110">
    <property type="entry name" value="Ankyrin_rpt"/>
</dbReference>
<protein>
    <submittedName>
        <fullName evidence="5">Uncharacterized protein</fullName>
    </submittedName>
</protein>
<evidence type="ECO:0000256" key="2">
    <source>
        <dbReference type="ARBA" id="ARBA00023043"/>
    </source>
</evidence>
<dbReference type="PANTHER" id="PTHR46680">
    <property type="entry name" value="NF-KAPPA-B INHIBITOR ALPHA"/>
    <property type="match status" value="1"/>
</dbReference>
<sequence>MSSSSDESDEILHGGSEENNAEQMDHLAKVNFEKLKRVREKFNWEIKKERLELYNQLINLIHNWKGQLPNLWDIFRPDEMDWLLAKDLKKSYAKDSRLIFFVARTGYTDKPIIDEDGKPLLRRTTAVHRAGRIHNRLMLTPLFQIYDRFDLNYTDKSGYTHLHVASELGEEKIVEKFFELGDDRQPLVQIDVQDSSGNTPLHLALNRGESDTVLMLLKKGADVNLANEDGETALHLISNKDYYWSDLKPKTFVKKFFKFIEDHHRTMQVEARDKLGHTPLEKAVTSFMPEAVDALLNRGADVSNFIFPTETDFKKRFDLEFDDYVDEFKLRFVSGALAVVECLEKRGYELGRSDALTIMKFFINYKVFRKSEDNHKEFVNEESEDFKNWRNFGKHFLKEAKKIMINPSVSLYDLVRLRPGVVEKRITYLDCFEFARSDRFHSIPDLEEAEDTCTAHINEIICRRFCLRWALDPFMQLTRYRLPILCGEMVLKNLKNEDLCRICLTVTVD</sequence>
<dbReference type="PANTHER" id="PTHR46680:SF3">
    <property type="entry name" value="NF-KAPPA-B INHIBITOR CACTUS"/>
    <property type="match status" value="1"/>
</dbReference>
<dbReference type="InterPro" id="IPR051070">
    <property type="entry name" value="NF-kappa-B_inhibitor"/>
</dbReference>
<dbReference type="AlphaFoldDB" id="A0ABD2VT01"/>
<evidence type="ECO:0000256" key="4">
    <source>
        <dbReference type="SAM" id="MobiDB-lite"/>
    </source>
</evidence>
<dbReference type="Gene3D" id="1.25.40.20">
    <property type="entry name" value="Ankyrin repeat-containing domain"/>
    <property type="match status" value="1"/>
</dbReference>
<keyword evidence="1" id="KW-0677">Repeat</keyword>
<dbReference type="SUPFAM" id="SSF48403">
    <property type="entry name" value="Ankyrin repeat"/>
    <property type="match status" value="1"/>
</dbReference>
<feature type="repeat" description="ANK" evidence="3">
    <location>
        <begin position="275"/>
        <end position="303"/>
    </location>
</feature>
<dbReference type="EMBL" id="JBJJXI010000181">
    <property type="protein sequence ID" value="KAL3383887.1"/>
    <property type="molecule type" value="Genomic_DNA"/>
</dbReference>